<sequence length="134" mass="14982">MHAQHADLRNPARTRDERVILARAVTKLFELWQLSAADQLMLLGLNESNRIALQRYARGEALAANRDLLERVGHLLGVHKSLKLLYPHNPDLVSGWMGSPNTNFDGATPTEVVRRFGFAGLLMVRGTLDRMRGG</sequence>
<proteinExistence type="predicted"/>
<dbReference type="GO" id="GO:0003677">
    <property type="term" value="F:DNA binding"/>
    <property type="evidence" value="ECO:0007669"/>
    <property type="project" value="InterPro"/>
</dbReference>
<keyword evidence="4" id="KW-1185">Reference proteome</keyword>
<dbReference type="Pfam" id="PF20432">
    <property type="entry name" value="Xre-like-HTH"/>
    <property type="match status" value="1"/>
</dbReference>
<gene>
    <name evidence="3" type="ORF">HNQ60_001898</name>
</gene>
<evidence type="ECO:0008006" key="5">
    <source>
        <dbReference type="Google" id="ProtNLM"/>
    </source>
</evidence>
<feature type="domain" description="Antitoxin Xre-like helix-turn-helix" evidence="2">
    <location>
        <begin position="15"/>
        <end position="76"/>
    </location>
</feature>
<protein>
    <recommendedName>
        <fullName evidence="5">Antitoxin Xre/MbcA/ParS-like toxin-binding domain-containing protein</fullName>
    </recommendedName>
</protein>
<dbReference type="AlphaFoldDB" id="A0A841HL61"/>
<evidence type="ECO:0000313" key="3">
    <source>
        <dbReference type="EMBL" id="MBB6093020.1"/>
    </source>
</evidence>
<comment type="caution">
    <text evidence="3">The sequence shown here is derived from an EMBL/GenBank/DDBJ whole genome shotgun (WGS) entry which is preliminary data.</text>
</comment>
<evidence type="ECO:0000313" key="4">
    <source>
        <dbReference type="Proteomes" id="UP000588068"/>
    </source>
</evidence>
<dbReference type="RefSeq" id="WP_184330991.1">
    <property type="nucleotide sequence ID" value="NZ_JACHHZ010000002.1"/>
</dbReference>
<feature type="domain" description="Antitoxin Xre/MbcA/ParS-like toxin-binding" evidence="1">
    <location>
        <begin position="86"/>
        <end position="134"/>
    </location>
</feature>
<reference evidence="3 4" key="1">
    <citation type="submission" date="2020-08" db="EMBL/GenBank/DDBJ databases">
        <title>Genomic Encyclopedia of Type Strains, Phase IV (KMG-IV): sequencing the most valuable type-strain genomes for metagenomic binning, comparative biology and taxonomic classification.</title>
        <authorList>
            <person name="Goeker M."/>
        </authorList>
    </citation>
    <scope>NUCLEOTIDE SEQUENCE [LARGE SCALE GENOMIC DNA]</scope>
    <source>
        <strain evidence="3 4">DSM 26723</strain>
    </source>
</reference>
<dbReference type="InterPro" id="IPR024467">
    <property type="entry name" value="Xre/MbcA/ParS-like_toxin-bd"/>
</dbReference>
<evidence type="ECO:0000259" key="1">
    <source>
        <dbReference type="Pfam" id="PF09722"/>
    </source>
</evidence>
<name>A0A841HL61_9GAMM</name>
<evidence type="ECO:0000259" key="2">
    <source>
        <dbReference type="Pfam" id="PF20432"/>
    </source>
</evidence>
<dbReference type="EMBL" id="JACHHZ010000002">
    <property type="protein sequence ID" value="MBB6093020.1"/>
    <property type="molecule type" value="Genomic_DNA"/>
</dbReference>
<organism evidence="3 4">
    <name type="scientific">Povalibacter uvarum</name>
    <dbReference type="NCBI Taxonomy" id="732238"/>
    <lineage>
        <taxon>Bacteria</taxon>
        <taxon>Pseudomonadati</taxon>
        <taxon>Pseudomonadota</taxon>
        <taxon>Gammaproteobacteria</taxon>
        <taxon>Steroidobacterales</taxon>
        <taxon>Steroidobacteraceae</taxon>
        <taxon>Povalibacter</taxon>
    </lineage>
</organism>
<dbReference type="Proteomes" id="UP000588068">
    <property type="component" value="Unassembled WGS sequence"/>
</dbReference>
<dbReference type="InterPro" id="IPR046847">
    <property type="entry name" value="Xre-like_HTH"/>
</dbReference>
<dbReference type="Pfam" id="PF09722">
    <property type="entry name" value="Xre_MbcA_ParS_C"/>
    <property type="match status" value="1"/>
</dbReference>
<accession>A0A841HL61</accession>